<feature type="domain" description="PH" evidence="2">
    <location>
        <begin position="38"/>
        <end position="180"/>
    </location>
</feature>
<evidence type="ECO:0000313" key="3">
    <source>
        <dbReference type="EMBL" id="MBO0359927.1"/>
    </source>
</evidence>
<name>A0A939EZC4_9BACT</name>
<keyword evidence="1" id="KW-0812">Transmembrane</keyword>
<sequence>MKTVSLLRPLLEVGAVIVALIVGLRLITGLFGKRRRAYQITFQRQVALLFWPLLCLSVGLPFLASFFFAGELSTYELILLLLFSAVVIGFALPALLLHAQYYLHNHATEVVFEPKQNLLEVYENGQRLPFSRADIQRVLYVRCSSRRAFWSNYEYVQLQLRNGRSITITCLLLKLTGLADFLRNTHLEHRNQLFCTIQR</sequence>
<dbReference type="Pfam" id="PF26566">
    <property type="entry name" value="PH_40"/>
    <property type="match status" value="1"/>
</dbReference>
<keyword evidence="1" id="KW-1133">Transmembrane helix</keyword>
<accession>A0A939EZC4</accession>
<evidence type="ECO:0000256" key="1">
    <source>
        <dbReference type="SAM" id="Phobius"/>
    </source>
</evidence>
<protein>
    <recommendedName>
        <fullName evidence="2">PH domain-containing protein</fullName>
    </recommendedName>
</protein>
<feature type="transmembrane region" description="Helical" evidence="1">
    <location>
        <begin position="6"/>
        <end position="27"/>
    </location>
</feature>
<dbReference type="AlphaFoldDB" id="A0A939EZC4"/>
<dbReference type="InterPro" id="IPR058916">
    <property type="entry name" value="PH_40"/>
</dbReference>
<dbReference type="EMBL" id="JAFLQZ010000014">
    <property type="protein sequence ID" value="MBO0359927.1"/>
    <property type="molecule type" value="Genomic_DNA"/>
</dbReference>
<organism evidence="3 4">
    <name type="scientific">Hymenobacter telluris</name>
    <dbReference type="NCBI Taxonomy" id="2816474"/>
    <lineage>
        <taxon>Bacteria</taxon>
        <taxon>Pseudomonadati</taxon>
        <taxon>Bacteroidota</taxon>
        <taxon>Cytophagia</taxon>
        <taxon>Cytophagales</taxon>
        <taxon>Hymenobacteraceae</taxon>
        <taxon>Hymenobacter</taxon>
    </lineage>
</organism>
<keyword evidence="1" id="KW-0472">Membrane</keyword>
<feature type="transmembrane region" description="Helical" evidence="1">
    <location>
        <begin position="48"/>
        <end position="69"/>
    </location>
</feature>
<dbReference type="RefSeq" id="WP_206985867.1">
    <property type="nucleotide sequence ID" value="NZ_JAFLQZ010000014.1"/>
</dbReference>
<feature type="transmembrane region" description="Helical" evidence="1">
    <location>
        <begin position="75"/>
        <end position="97"/>
    </location>
</feature>
<evidence type="ECO:0000313" key="4">
    <source>
        <dbReference type="Proteomes" id="UP000664144"/>
    </source>
</evidence>
<evidence type="ECO:0000259" key="2">
    <source>
        <dbReference type="Pfam" id="PF26566"/>
    </source>
</evidence>
<reference evidence="3" key="1">
    <citation type="submission" date="2021-03" db="EMBL/GenBank/DDBJ databases">
        <authorList>
            <person name="Kim M.K."/>
        </authorList>
    </citation>
    <scope>NUCLEOTIDE SEQUENCE</scope>
    <source>
        <strain evidence="3">BT186</strain>
    </source>
</reference>
<proteinExistence type="predicted"/>
<dbReference type="Proteomes" id="UP000664144">
    <property type="component" value="Unassembled WGS sequence"/>
</dbReference>
<comment type="caution">
    <text evidence="3">The sequence shown here is derived from an EMBL/GenBank/DDBJ whole genome shotgun (WGS) entry which is preliminary data.</text>
</comment>
<keyword evidence="4" id="KW-1185">Reference proteome</keyword>
<gene>
    <name evidence="3" type="ORF">J0X19_18350</name>
</gene>